<dbReference type="InterPro" id="IPR000315">
    <property type="entry name" value="Znf_B-box"/>
</dbReference>
<evidence type="ECO:0000256" key="7">
    <source>
        <dbReference type="PROSITE-ProRule" id="PRU00024"/>
    </source>
</evidence>
<keyword evidence="6 8" id="KW-0539">Nucleus</keyword>
<proteinExistence type="inferred from homology"/>
<dbReference type="Pfam" id="PF00643">
    <property type="entry name" value="zf-B_box"/>
    <property type="match status" value="1"/>
</dbReference>
<feature type="domain" description="B box-type" evidence="9">
    <location>
        <begin position="14"/>
        <end position="61"/>
    </location>
</feature>
<evidence type="ECO:0000259" key="9">
    <source>
        <dbReference type="PROSITE" id="PS50119"/>
    </source>
</evidence>
<keyword evidence="3" id="KW-0479">Metal-binding</keyword>
<evidence type="ECO:0000313" key="11">
    <source>
        <dbReference type="EMBL" id="KAK8500629.1"/>
    </source>
</evidence>
<evidence type="ECO:0000259" key="10">
    <source>
        <dbReference type="PROSITE" id="PS51017"/>
    </source>
</evidence>
<evidence type="ECO:0000256" key="2">
    <source>
        <dbReference type="ARBA" id="ARBA00010024"/>
    </source>
</evidence>
<dbReference type="InterPro" id="IPR052453">
    <property type="entry name" value="CONSTANS-like_ZF"/>
</dbReference>
<name>A0ABR2B1J5_9ROSI</name>
<keyword evidence="12" id="KW-1185">Reference proteome</keyword>
<feature type="domain" description="CCT" evidence="10">
    <location>
        <begin position="358"/>
        <end position="400"/>
    </location>
</feature>
<dbReference type="PROSITE" id="PS50119">
    <property type="entry name" value="ZF_BBOX"/>
    <property type="match status" value="1"/>
</dbReference>
<gene>
    <name evidence="11" type="ORF">V6N12_020321</name>
</gene>
<keyword evidence="5" id="KW-0862">Zinc</keyword>
<comment type="subcellular location">
    <subcellularLocation>
        <location evidence="1 8">Nucleus</location>
    </subcellularLocation>
</comment>
<dbReference type="PROSITE" id="PS51017">
    <property type="entry name" value="CCT"/>
    <property type="match status" value="1"/>
</dbReference>
<dbReference type="PANTHER" id="PTHR31874:SF55">
    <property type="entry name" value="ZINC FINGER PROTEIN CONSTANS-LIKE 7"/>
    <property type="match status" value="1"/>
</dbReference>
<evidence type="ECO:0000256" key="4">
    <source>
        <dbReference type="ARBA" id="ARBA00022771"/>
    </source>
</evidence>
<dbReference type="CDD" id="cd19821">
    <property type="entry name" value="Bbox1_BBX-like"/>
    <property type="match status" value="1"/>
</dbReference>
<dbReference type="EMBL" id="JBBPBM010000213">
    <property type="protein sequence ID" value="KAK8500629.1"/>
    <property type="molecule type" value="Genomic_DNA"/>
</dbReference>
<dbReference type="InterPro" id="IPR010402">
    <property type="entry name" value="CCT_domain"/>
</dbReference>
<evidence type="ECO:0000256" key="6">
    <source>
        <dbReference type="ARBA" id="ARBA00023242"/>
    </source>
</evidence>
<dbReference type="Proteomes" id="UP001472677">
    <property type="component" value="Unassembled WGS sequence"/>
</dbReference>
<dbReference type="InterPro" id="IPR049808">
    <property type="entry name" value="CONSTANS-like_Bbox1"/>
</dbReference>
<sequence>MISGKRAANAMGGKTARACDGCLLKRARWYCSADDAFLCQGCDTSVHSANQLASRHSRVRLETASSKFNATNQDAPPAWHQGFTRKARTPRQNKYVPGEQKGEGKVFNLNPIDPLVPEVGCEDGLADENEEQLVCRVPVFDPFAAELCDMVNENGNLVVGGYEDDRKCELDDGLHGFITSDLDLDQFAADVESLLGVGLEEDTCDHHTKGIILLDCKREDESNVFHESVKMKIEEEEEEEEGIIAACCFDSDFDATRASLNWSFDYESPTIGDRHEEEKVVPVATDGENKAETKRNMLLSLRLNYESIITAWASQGSPWTSGSRPEFDLDDFMGSNPIEGIGGTCRQGEKNNIRDGEREARVSRYREKRRTRLFSKKIRYQVRKLNAEKRPRIKGRFVKRASFAGGTGNCFSYYTS</sequence>
<protein>
    <submittedName>
        <fullName evidence="11">Uncharacterized protein</fullName>
    </submittedName>
</protein>
<comment type="caution">
    <text evidence="11">The sequence shown here is derived from an EMBL/GenBank/DDBJ whole genome shotgun (WGS) entry which is preliminary data.</text>
</comment>
<reference evidence="11 12" key="1">
    <citation type="journal article" date="2024" name="G3 (Bethesda)">
        <title>Genome assembly of Hibiscus sabdariffa L. provides insights into metabolisms of medicinal natural products.</title>
        <authorList>
            <person name="Kim T."/>
        </authorList>
    </citation>
    <scope>NUCLEOTIDE SEQUENCE [LARGE SCALE GENOMIC DNA]</scope>
    <source>
        <strain evidence="11">TK-2024</strain>
        <tissue evidence="11">Old leaves</tissue>
    </source>
</reference>
<organism evidence="11 12">
    <name type="scientific">Hibiscus sabdariffa</name>
    <name type="common">roselle</name>
    <dbReference type="NCBI Taxonomy" id="183260"/>
    <lineage>
        <taxon>Eukaryota</taxon>
        <taxon>Viridiplantae</taxon>
        <taxon>Streptophyta</taxon>
        <taxon>Embryophyta</taxon>
        <taxon>Tracheophyta</taxon>
        <taxon>Spermatophyta</taxon>
        <taxon>Magnoliopsida</taxon>
        <taxon>eudicotyledons</taxon>
        <taxon>Gunneridae</taxon>
        <taxon>Pentapetalae</taxon>
        <taxon>rosids</taxon>
        <taxon>malvids</taxon>
        <taxon>Malvales</taxon>
        <taxon>Malvaceae</taxon>
        <taxon>Malvoideae</taxon>
        <taxon>Hibiscus</taxon>
    </lineage>
</organism>
<accession>A0ABR2B1J5</accession>
<dbReference type="Pfam" id="PF06203">
    <property type="entry name" value="CCT"/>
    <property type="match status" value="1"/>
</dbReference>
<comment type="similarity">
    <text evidence="2">Belongs to the CONSTANS family.</text>
</comment>
<evidence type="ECO:0000313" key="12">
    <source>
        <dbReference type="Proteomes" id="UP001472677"/>
    </source>
</evidence>
<evidence type="ECO:0000256" key="1">
    <source>
        <dbReference type="ARBA" id="ARBA00004123"/>
    </source>
</evidence>
<evidence type="ECO:0000256" key="8">
    <source>
        <dbReference type="PROSITE-ProRule" id="PRU00357"/>
    </source>
</evidence>
<keyword evidence="4 7" id="KW-0863">Zinc-finger</keyword>
<dbReference type="SMART" id="SM00336">
    <property type="entry name" value="BBOX"/>
    <property type="match status" value="1"/>
</dbReference>
<dbReference type="PANTHER" id="PTHR31874">
    <property type="entry name" value="CCT MOTIF FAMILY PROTEIN, EXPRESSED"/>
    <property type="match status" value="1"/>
</dbReference>
<evidence type="ECO:0000256" key="5">
    <source>
        <dbReference type="ARBA" id="ARBA00022833"/>
    </source>
</evidence>
<evidence type="ECO:0000256" key="3">
    <source>
        <dbReference type="ARBA" id="ARBA00022723"/>
    </source>
</evidence>